<protein>
    <submittedName>
        <fullName evidence="1">Uncharacterized protein</fullName>
    </submittedName>
</protein>
<proteinExistence type="predicted"/>
<dbReference type="EMBL" id="JAMDMX010000001">
    <property type="protein sequence ID" value="MCY9691468.1"/>
    <property type="molecule type" value="Genomic_DNA"/>
</dbReference>
<gene>
    <name evidence="1" type="ORF">M5X19_00800</name>
</gene>
<keyword evidence="2" id="KW-1185">Reference proteome</keyword>
<accession>A0ABT4G5J9</accession>
<organism evidence="1 2">
    <name type="scientific">Paenibacillus alginolyticus</name>
    <dbReference type="NCBI Taxonomy" id="59839"/>
    <lineage>
        <taxon>Bacteria</taxon>
        <taxon>Bacillati</taxon>
        <taxon>Bacillota</taxon>
        <taxon>Bacilli</taxon>
        <taxon>Bacillales</taxon>
        <taxon>Paenibacillaceae</taxon>
        <taxon>Paenibacillus</taxon>
    </lineage>
</organism>
<reference evidence="1 2" key="1">
    <citation type="submission" date="2022-05" db="EMBL/GenBank/DDBJ databases">
        <title>Genome Sequencing of Bee-Associated Microbes.</title>
        <authorList>
            <person name="Dunlap C."/>
        </authorList>
    </citation>
    <scope>NUCLEOTIDE SEQUENCE [LARGE SCALE GENOMIC DNA]</scope>
    <source>
        <strain evidence="1 2">NRRL B-14421</strain>
    </source>
</reference>
<dbReference type="Proteomes" id="UP001527099">
    <property type="component" value="Unassembled WGS sequence"/>
</dbReference>
<evidence type="ECO:0000313" key="1">
    <source>
        <dbReference type="EMBL" id="MCY9691468.1"/>
    </source>
</evidence>
<comment type="caution">
    <text evidence="1">The sequence shown here is derived from an EMBL/GenBank/DDBJ whole genome shotgun (WGS) entry which is preliminary data.</text>
</comment>
<sequence length="86" mass="9793">MRGRDGHESRNTETPEKFLVFVAYFCDRVVLLLFLFGGYDYGVTMAFTLVGLPILHYVLRSTSAYIQHERIQTEGYTDISIGLVPS</sequence>
<evidence type="ECO:0000313" key="2">
    <source>
        <dbReference type="Proteomes" id="UP001527099"/>
    </source>
</evidence>
<dbReference type="RefSeq" id="WP_029198092.1">
    <property type="nucleotide sequence ID" value="NZ_JAMDMW010000044.1"/>
</dbReference>
<name>A0ABT4G5J9_9BACL</name>